<evidence type="ECO:0000313" key="1">
    <source>
        <dbReference type="EMBL" id="MBB4893156.1"/>
    </source>
</evidence>
<dbReference type="InterPro" id="IPR029058">
    <property type="entry name" value="AB_hydrolase_fold"/>
</dbReference>
<reference evidence="1 2" key="1">
    <citation type="submission" date="2020-08" db="EMBL/GenBank/DDBJ databases">
        <title>Genomic Encyclopedia of Type Strains, Phase III (KMG-III): the genomes of soil and plant-associated and newly described type strains.</title>
        <authorList>
            <person name="Whitman W."/>
        </authorList>
    </citation>
    <scope>NUCLEOTIDE SEQUENCE [LARGE SCALE GENOMIC DNA]</scope>
    <source>
        <strain evidence="1 2">CECT 3266</strain>
    </source>
</reference>
<dbReference type="SUPFAM" id="SSF53474">
    <property type="entry name" value="alpha/beta-Hydrolases"/>
    <property type="match status" value="1"/>
</dbReference>
<gene>
    <name evidence="1" type="ORF">FHS39_002187</name>
</gene>
<sequence>MPIGLDVQYELVTMPNGKLIDIYRPRPRAAAGTLPTVLLWHGIGPDERDVLGPLAREIAGHGLLVLVPDWRSDAPDGGRAHLLDSLEYARGGAGSLGGDGDRFVLAGWSAGASAAMGLALHPEAAGGWRPAAVVGIASRYDRPARTTGVPVLTDLTAAPDGLPQPVPVTLVHGTADEQIGVAFSHQLLEALTAHHWPARLEEIEGADHAGAMMTAYDPVAGRCRPTDDEKVRAAGRFTARTVAEAAGVSPA</sequence>
<evidence type="ECO:0000313" key="2">
    <source>
        <dbReference type="Proteomes" id="UP000556084"/>
    </source>
</evidence>
<organism evidence="1 2">
    <name type="scientific">Streptomyces olivoverticillatus</name>
    <dbReference type="NCBI Taxonomy" id="66427"/>
    <lineage>
        <taxon>Bacteria</taxon>
        <taxon>Bacillati</taxon>
        <taxon>Actinomycetota</taxon>
        <taxon>Actinomycetes</taxon>
        <taxon>Kitasatosporales</taxon>
        <taxon>Streptomycetaceae</taxon>
        <taxon>Streptomyces</taxon>
    </lineage>
</organism>
<dbReference type="EMBL" id="JACHJH010000003">
    <property type="protein sequence ID" value="MBB4893156.1"/>
    <property type="molecule type" value="Genomic_DNA"/>
</dbReference>
<name>A0A7W7LP24_9ACTN</name>
<keyword evidence="1" id="KW-0378">Hydrolase</keyword>
<proteinExistence type="predicted"/>
<dbReference type="Gene3D" id="3.40.50.1820">
    <property type="entry name" value="alpha/beta hydrolase"/>
    <property type="match status" value="1"/>
</dbReference>
<comment type="caution">
    <text evidence="1">The sequence shown here is derived from an EMBL/GenBank/DDBJ whole genome shotgun (WGS) entry which is preliminary data.</text>
</comment>
<dbReference type="GO" id="GO:0016787">
    <property type="term" value="F:hydrolase activity"/>
    <property type="evidence" value="ECO:0007669"/>
    <property type="project" value="UniProtKB-KW"/>
</dbReference>
<keyword evidence="2" id="KW-1185">Reference proteome</keyword>
<dbReference type="RefSeq" id="WP_184348966.1">
    <property type="nucleotide sequence ID" value="NZ_JACHJH010000003.1"/>
</dbReference>
<dbReference type="AlphaFoldDB" id="A0A7W7LP24"/>
<dbReference type="Proteomes" id="UP000556084">
    <property type="component" value="Unassembled WGS sequence"/>
</dbReference>
<accession>A0A7W7LP24</accession>
<protein>
    <submittedName>
        <fullName evidence="1">Dienelactone hydrolase</fullName>
    </submittedName>
</protein>